<dbReference type="Proteomes" id="UP000886998">
    <property type="component" value="Unassembled WGS sequence"/>
</dbReference>
<reference evidence="2" key="1">
    <citation type="submission" date="2020-08" db="EMBL/GenBank/DDBJ databases">
        <title>Multicomponent nature underlies the extraordinary mechanical properties of spider dragline silk.</title>
        <authorList>
            <person name="Kono N."/>
            <person name="Nakamura H."/>
            <person name="Mori M."/>
            <person name="Yoshida Y."/>
            <person name="Ohtoshi R."/>
            <person name="Malay A.D."/>
            <person name="Moran D.A.P."/>
            <person name="Tomita M."/>
            <person name="Numata K."/>
            <person name="Arakawa K."/>
        </authorList>
    </citation>
    <scope>NUCLEOTIDE SEQUENCE</scope>
</reference>
<gene>
    <name evidence="2" type="ORF">TNIN_372621</name>
</gene>
<keyword evidence="1" id="KW-0472">Membrane</keyword>
<comment type="caution">
    <text evidence="2">The sequence shown here is derived from an EMBL/GenBank/DDBJ whole genome shotgun (WGS) entry which is preliminary data.</text>
</comment>
<keyword evidence="3" id="KW-1185">Reference proteome</keyword>
<dbReference type="AlphaFoldDB" id="A0A8X7CJY6"/>
<sequence length="162" mass="18135">MIKVIADETLCDTFTVQSFYSYTMVSKSFSDHEHYGWFCVVEFLEDEVVTPAWVIRYNWSLVVSIAGARGRHISLCTWDSNAVFSGVLANSVFGMTGNSFSVIAFGRVNRFSRFTFMKSGIYRRTPSGGFLRGGDVKSLLCLVVMGELGGVVFGVSWVYFCF</sequence>
<evidence type="ECO:0000313" key="2">
    <source>
        <dbReference type="EMBL" id="GFY71403.1"/>
    </source>
</evidence>
<keyword evidence="1" id="KW-1133">Transmembrane helix</keyword>
<dbReference type="EMBL" id="BMAV01018794">
    <property type="protein sequence ID" value="GFY71403.1"/>
    <property type="molecule type" value="Genomic_DNA"/>
</dbReference>
<evidence type="ECO:0000256" key="1">
    <source>
        <dbReference type="SAM" id="Phobius"/>
    </source>
</evidence>
<organism evidence="2 3">
    <name type="scientific">Trichonephila inaurata madagascariensis</name>
    <dbReference type="NCBI Taxonomy" id="2747483"/>
    <lineage>
        <taxon>Eukaryota</taxon>
        <taxon>Metazoa</taxon>
        <taxon>Ecdysozoa</taxon>
        <taxon>Arthropoda</taxon>
        <taxon>Chelicerata</taxon>
        <taxon>Arachnida</taxon>
        <taxon>Araneae</taxon>
        <taxon>Araneomorphae</taxon>
        <taxon>Entelegynae</taxon>
        <taxon>Araneoidea</taxon>
        <taxon>Nephilidae</taxon>
        <taxon>Trichonephila</taxon>
        <taxon>Trichonephila inaurata</taxon>
    </lineage>
</organism>
<proteinExistence type="predicted"/>
<keyword evidence="1" id="KW-0812">Transmembrane</keyword>
<feature type="transmembrane region" description="Helical" evidence="1">
    <location>
        <begin position="139"/>
        <end position="160"/>
    </location>
</feature>
<accession>A0A8X7CJY6</accession>
<evidence type="ECO:0000313" key="3">
    <source>
        <dbReference type="Proteomes" id="UP000886998"/>
    </source>
</evidence>
<name>A0A8X7CJY6_9ARAC</name>
<protein>
    <submittedName>
        <fullName evidence="2">Uncharacterized protein</fullName>
    </submittedName>
</protein>